<dbReference type="Proteomes" id="UP001227268">
    <property type="component" value="Unassembled WGS sequence"/>
</dbReference>
<evidence type="ECO:0000313" key="1">
    <source>
        <dbReference type="EMBL" id="KAJ9103873.1"/>
    </source>
</evidence>
<dbReference type="EMBL" id="JASBWT010000006">
    <property type="protein sequence ID" value="KAJ9103873.1"/>
    <property type="molecule type" value="Genomic_DNA"/>
</dbReference>
<gene>
    <name evidence="1" type="ORF">QFC21_002335</name>
</gene>
<proteinExistence type="predicted"/>
<evidence type="ECO:0000313" key="2">
    <source>
        <dbReference type="Proteomes" id="UP001227268"/>
    </source>
</evidence>
<reference evidence="1" key="1">
    <citation type="submission" date="2023-04" db="EMBL/GenBank/DDBJ databases">
        <title>Draft Genome sequencing of Naganishia species isolated from polar environments using Oxford Nanopore Technology.</title>
        <authorList>
            <person name="Leo P."/>
            <person name="Venkateswaran K."/>
        </authorList>
    </citation>
    <scope>NUCLEOTIDE SEQUENCE</scope>
    <source>
        <strain evidence="1">MNA-CCFEE 5423</strain>
    </source>
</reference>
<accession>A0ACC2VXH5</accession>
<protein>
    <submittedName>
        <fullName evidence="1">Uncharacterized protein</fullName>
    </submittedName>
</protein>
<organism evidence="1 2">
    <name type="scientific">Naganishia friedmannii</name>
    <dbReference type="NCBI Taxonomy" id="89922"/>
    <lineage>
        <taxon>Eukaryota</taxon>
        <taxon>Fungi</taxon>
        <taxon>Dikarya</taxon>
        <taxon>Basidiomycota</taxon>
        <taxon>Agaricomycotina</taxon>
        <taxon>Tremellomycetes</taxon>
        <taxon>Filobasidiales</taxon>
        <taxon>Filobasidiaceae</taxon>
        <taxon>Naganishia</taxon>
    </lineage>
</organism>
<sequence>MGRYGLYKDLELILWSCLSSWYYGYHISELNFPEASITCTPPTASKLIGSNSSLFFGLPDCLGIDSQRYSAATAIFTVGGLVGSILSARAMNKVGVIGCIKLTGLLNVIGSGIMFAAPHWIGRLNDSRASCRVVAGLASGLAITTVPPLLSQISKTSINSIVLSHSGSIGILNQLAIVLGIFSAQVAGLIATGMKGEKFGGWRYVVMISGVVAVAQLVVGWIRVPNELMQRREVASQQIHEGMIQDEHHEAQYANRIPRTDQQDEESSPLLFEGSQHHIAAATALKHPDTLRALLSSPALRPHVLLVAFCLVIQQFSGINAVLFYSTPVLKGLMPDKSGLIGILVSLINVAMTVPSLLLIDRIGRKPLLLMSLSGMAVSATLLAIGLDRHFQVLSSITIVTFVASFALALGPVPFLLISELVPPQAVSAVSSLALSCSWTSNFVIALAFLPLRNALAYEDEQGKMQGEGRVFYVFLVIHVMALVVIQRRLYRD</sequence>
<comment type="caution">
    <text evidence="1">The sequence shown here is derived from an EMBL/GenBank/DDBJ whole genome shotgun (WGS) entry which is preliminary data.</text>
</comment>
<name>A0ACC2VXH5_9TREE</name>
<keyword evidence="2" id="KW-1185">Reference proteome</keyword>